<dbReference type="EMBL" id="DF237394">
    <property type="protein sequence ID" value="GAQ88621.1"/>
    <property type="molecule type" value="Genomic_DNA"/>
</dbReference>
<dbReference type="OrthoDB" id="102559at2759"/>
<evidence type="ECO:0000259" key="4">
    <source>
        <dbReference type="PROSITE" id="PS50206"/>
    </source>
</evidence>
<organism evidence="5 6">
    <name type="scientific">Klebsormidium nitens</name>
    <name type="common">Green alga</name>
    <name type="synonym">Ulothrix nitens</name>
    <dbReference type="NCBI Taxonomy" id="105231"/>
    <lineage>
        <taxon>Eukaryota</taxon>
        <taxon>Viridiplantae</taxon>
        <taxon>Streptophyta</taxon>
        <taxon>Klebsormidiophyceae</taxon>
        <taxon>Klebsormidiales</taxon>
        <taxon>Klebsormidiaceae</taxon>
        <taxon>Klebsormidium</taxon>
    </lineage>
</organism>
<proteinExistence type="predicted"/>
<comment type="catalytic activity">
    <reaction evidence="3">
        <text>[glutaredoxin]-dithiol + arsenate + glutathione + H(+) = glutathionyl-S-S-[glutaredoxin] + arsenite + H2O</text>
        <dbReference type="Rhea" id="RHEA:22016"/>
        <dbReference type="Rhea" id="RHEA-COMP:10729"/>
        <dbReference type="Rhea" id="RHEA-COMP:17668"/>
        <dbReference type="ChEBI" id="CHEBI:15377"/>
        <dbReference type="ChEBI" id="CHEBI:15378"/>
        <dbReference type="ChEBI" id="CHEBI:29242"/>
        <dbReference type="ChEBI" id="CHEBI:29950"/>
        <dbReference type="ChEBI" id="CHEBI:48597"/>
        <dbReference type="ChEBI" id="CHEBI:57925"/>
        <dbReference type="ChEBI" id="CHEBI:146199"/>
        <dbReference type="EC" id="1.20.4.1"/>
    </reaction>
</comment>
<dbReference type="PANTHER" id="PTHR10828:SF38">
    <property type="entry name" value="ARSENICAL-RESISTANCE PROTEIN 2-RELATED"/>
    <property type="match status" value="1"/>
</dbReference>
<feature type="domain" description="Rhodanese" evidence="4">
    <location>
        <begin position="30"/>
        <end position="139"/>
    </location>
</feature>
<evidence type="ECO:0000313" key="6">
    <source>
        <dbReference type="Proteomes" id="UP000054558"/>
    </source>
</evidence>
<dbReference type="InterPro" id="IPR001763">
    <property type="entry name" value="Rhodanese-like_dom"/>
</dbReference>
<keyword evidence="6" id="KW-1185">Reference proteome</keyword>
<evidence type="ECO:0000313" key="5">
    <source>
        <dbReference type="EMBL" id="GAQ88621.1"/>
    </source>
</evidence>
<dbReference type="AlphaFoldDB" id="A0A1Y1IHS2"/>
<dbReference type="Gene3D" id="3.40.250.10">
    <property type="entry name" value="Rhodanese-like domain"/>
    <property type="match status" value="1"/>
</dbReference>
<reference evidence="5 6" key="1">
    <citation type="journal article" date="2014" name="Nat. Commun.">
        <title>Klebsormidium flaccidum genome reveals primary factors for plant terrestrial adaptation.</title>
        <authorList>
            <person name="Hori K."/>
            <person name="Maruyama F."/>
            <person name="Fujisawa T."/>
            <person name="Togashi T."/>
            <person name="Yamamoto N."/>
            <person name="Seo M."/>
            <person name="Sato S."/>
            <person name="Yamada T."/>
            <person name="Mori H."/>
            <person name="Tajima N."/>
            <person name="Moriyama T."/>
            <person name="Ikeuchi M."/>
            <person name="Watanabe M."/>
            <person name="Wada H."/>
            <person name="Kobayashi K."/>
            <person name="Saito M."/>
            <person name="Masuda T."/>
            <person name="Sasaki-Sekimoto Y."/>
            <person name="Mashiguchi K."/>
            <person name="Awai K."/>
            <person name="Shimojima M."/>
            <person name="Masuda S."/>
            <person name="Iwai M."/>
            <person name="Nobusawa T."/>
            <person name="Narise T."/>
            <person name="Kondo S."/>
            <person name="Saito H."/>
            <person name="Sato R."/>
            <person name="Murakawa M."/>
            <person name="Ihara Y."/>
            <person name="Oshima-Yamada Y."/>
            <person name="Ohtaka K."/>
            <person name="Satoh M."/>
            <person name="Sonobe K."/>
            <person name="Ishii M."/>
            <person name="Ohtani R."/>
            <person name="Kanamori-Sato M."/>
            <person name="Honoki R."/>
            <person name="Miyazaki D."/>
            <person name="Mochizuki H."/>
            <person name="Umetsu J."/>
            <person name="Higashi K."/>
            <person name="Shibata D."/>
            <person name="Kamiya Y."/>
            <person name="Sato N."/>
            <person name="Nakamura Y."/>
            <person name="Tabata S."/>
            <person name="Ida S."/>
            <person name="Kurokawa K."/>
            <person name="Ohta H."/>
        </authorList>
    </citation>
    <scope>NUCLEOTIDE SEQUENCE [LARGE SCALE GENOMIC DNA]</scope>
    <source>
        <strain evidence="5 6">NIES-2285</strain>
    </source>
</reference>
<dbReference type="PANTHER" id="PTHR10828">
    <property type="entry name" value="M-PHASE INDUCER PHOSPHATASE DUAL SPECIFICITY PHOSPHATASE CDC25"/>
    <property type="match status" value="1"/>
</dbReference>
<dbReference type="STRING" id="105231.A0A1Y1IHS2"/>
<evidence type="ECO:0000256" key="1">
    <source>
        <dbReference type="ARBA" id="ARBA00023002"/>
    </source>
</evidence>
<dbReference type="EC" id="1.20.4.1" evidence="2"/>
<accession>A0A1Y1IHS2</accession>
<evidence type="ECO:0000256" key="2">
    <source>
        <dbReference type="ARBA" id="ARBA00038969"/>
    </source>
</evidence>
<dbReference type="OMA" id="MARSIAY"/>
<protein>
    <recommendedName>
        <fullName evidence="2">arsenate reductase (glutathione/glutaredoxin)</fullName>
        <ecNumber evidence="2">1.20.4.1</ecNumber>
    </recommendedName>
</protein>
<dbReference type="PROSITE" id="PS50206">
    <property type="entry name" value="RHODANESE_3"/>
    <property type="match status" value="1"/>
</dbReference>
<sequence length="153" mass="16788">MAAAGSYVHIEYATAAELVDRLKAGPADPAARDFVVVDVRDDEREYDGHIAGSLHFASAEFDDTLPRLWPAIRGKKAVIMHCALSQVRGPSCARKLHRQLEALASQDKSQRDAAPELPTIFVLERGFNGWAAGGKPVCRCGDMVCKQSVQWPW</sequence>
<keyword evidence="1" id="KW-0560">Oxidoreductase</keyword>
<dbReference type="SUPFAM" id="SSF52821">
    <property type="entry name" value="Rhodanese/Cell cycle control phosphatase"/>
    <property type="match status" value="1"/>
</dbReference>
<dbReference type="SMART" id="SM00450">
    <property type="entry name" value="RHOD"/>
    <property type="match status" value="1"/>
</dbReference>
<dbReference type="GO" id="GO:0005634">
    <property type="term" value="C:nucleus"/>
    <property type="evidence" value="ECO:0000318"/>
    <property type="project" value="GO_Central"/>
</dbReference>
<dbReference type="FunFam" id="3.40.250.10:FF:000037">
    <property type="entry name" value="Dual-specificity phosphatase CDC25"/>
    <property type="match status" value="1"/>
</dbReference>
<evidence type="ECO:0000256" key="3">
    <source>
        <dbReference type="ARBA" id="ARBA00051619"/>
    </source>
</evidence>
<dbReference type="Proteomes" id="UP000054558">
    <property type="component" value="Unassembled WGS sequence"/>
</dbReference>
<dbReference type="GO" id="GO:0008794">
    <property type="term" value="F:arsenate reductase (glutaredoxin) activity"/>
    <property type="evidence" value="ECO:0007669"/>
    <property type="project" value="UniProtKB-EC"/>
</dbReference>
<name>A0A1Y1IHS2_KLENI</name>
<gene>
    <name evidence="5" type="ORF">KFL_004450080</name>
</gene>
<dbReference type="GO" id="GO:0004725">
    <property type="term" value="F:protein tyrosine phosphatase activity"/>
    <property type="evidence" value="ECO:0000318"/>
    <property type="project" value="GO_Central"/>
</dbReference>
<dbReference type="InterPro" id="IPR036873">
    <property type="entry name" value="Rhodanese-like_dom_sf"/>
</dbReference>
<dbReference type="GO" id="GO:0005737">
    <property type="term" value="C:cytoplasm"/>
    <property type="evidence" value="ECO:0000318"/>
    <property type="project" value="GO_Central"/>
</dbReference>
<dbReference type="Pfam" id="PF00581">
    <property type="entry name" value="Rhodanese"/>
    <property type="match status" value="1"/>
</dbReference>